<accession>A0A8H8DKE7</accession>
<evidence type="ECO:0000256" key="4">
    <source>
        <dbReference type="ARBA" id="ARBA00022692"/>
    </source>
</evidence>
<keyword evidence="6 9" id="KW-1133">Transmembrane helix</keyword>
<evidence type="ECO:0000256" key="9">
    <source>
        <dbReference type="RuleBase" id="RU363100"/>
    </source>
</evidence>
<sequence length="103" mass="11512">MRIPGLCYWNTRSVLPPGYSIAALTLYSLLFMRFAWMVKPRNHLLFACHFANETCQLYQLSRFVKHRYIDEGKHSVGNASSGALPTSTNAAAAVEFGGLKKTT</sequence>
<evidence type="ECO:0000256" key="1">
    <source>
        <dbReference type="ARBA" id="ARBA00004448"/>
    </source>
</evidence>
<dbReference type="AlphaFoldDB" id="A0A8H8DKE7"/>
<keyword evidence="11" id="KW-1185">Reference proteome</keyword>
<evidence type="ECO:0000256" key="7">
    <source>
        <dbReference type="ARBA" id="ARBA00023128"/>
    </source>
</evidence>
<dbReference type="GO" id="GO:0005743">
    <property type="term" value="C:mitochondrial inner membrane"/>
    <property type="evidence" value="ECO:0007669"/>
    <property type="project" value="UniProtKB-SubCell"/>
</dbReference>
<comment type="function">
    <text evidence="9">Mediates the uptake of pyruvate into mitochondria.</text>
</comment>
<evidence type="ECO:0000313" key="11">
    <source>
        <dbReference type="Proteomes" id="UP000673691"/>
    </source>
</evidence>
<evidence type="ECO:0000256" key="3">
    <source>
        <dbReference type="ARBA" id="ARBA00022448"/>
    </source>
</evidence>
<evidence type="ECO:0000256" key="6">
    <source>
        <dbReference type="ARBA" id="ARBA00022989"/>
    </source>
</evidence>
<keyword evidence="8 9" id="KW-0472">Membrane</keyword>
<dbReference type="InterPro" id="IPR005336">
    <property type="entry name" value="MPC"/>
</dbReference>
<dbReference type="OrthoDB" id="1697690at2759"/>
<dbReference type="GO" id="GO:0006850">
    <property type="term" value="P:pyruvate import into mitochondria"/>
    <property type="evidence" value="ECO:0007669"/>
    <property type="project" value="InterPro"/>
</dbReference>
<dbReference type="Proteomes" id="UP000673691">
    <property type="component" value="Unassembled WGS sequence"/>
</dbReference>
<comment type="caution">
    <text evidence="10">The sequence shown here is derived from an EMBL/GenBank/DDBJ whole genome shotgun (WGS) entry which is preliminary data.</text>
</comment>
<dbReference type="Pfam" id="PF03650">
    <property type="entry name" value="MPC"/>
    <property type="match status" value="1"/>
</dbReference>
<name>A0A8H8DKE7_9FUNG</name>
<reference evidence="10 11" key="1">
    <citation type="journal article" name="Sci. Rep.">
        <title>Genome-scale phylogenetic analyses confirm Olpidium as the closest living zoosporic fungus to the non-flagellated, terrestrial fungi.</title>
        <authorList>
            <person name="Chang Y."/>
            <person name="Rochon D."/>
            <person name="Sekimoto S."/>
            <person name="Wang Y."/>
            <person name="Chovatia M."/>
            <person name="Sandor L."/>
            <person name="Salamov A."/>
            <person name="Grigoriev I.V."/>
            <person name="Stajich J.E."/>
            <person name="Spatafora J.W."/>
        </authorList>
    </citation>
    <scope>NUCLEOTIDE SEQUENCE [LARGE SCALE GENOMIC DNA]</scope>
    <source>
        <strain evidence="10">S191</strain>
    </source>
</reference>
<keyword evidence="5 9" id="KW-0999">Mitochondrion inner membrane</keyword>
<evidence type="ECO:0000313" key="10">
    <source>
        <dbReference type="EMBL" id="KAG5461600.1"/>
    </source>
</evidence>
<evidence type="ECO:0000256" key="5">
    <source>
        <dbReference type="ARBA" id="ARBA00022792"/>
    </source>
</evidence>
<comment type="caution">
    <text evidence="9">Lacks conserved residue(s) required for the propagation of feature annotation.</text>
</comment>
<gene>
    <name evidence="10" type="ORF">BJ554DRAFT_6183</name>
</gene>
<keyword evidence="4 9" id="KW-0812">Transmembrane</keyword>
<evidence type="ECO:0000256" key="2">
    <source>
        <dbReference type="ARBA" id="ARBA00006416"/>
    </source>
</evidence>
<comment type="similarity">
    <text evidence="2 9">Belongs to the mitochondrial pyruvate carrier (MPC) (TC 2.A.105) family.</text>
</comment>
<organism evidence="10 11">
    <name type="scientific">Olpidium bornovanus</name>
    <dbReference type="NCBI Taxonomy" id="278681"/>
    <lineage>
        <taxon>Eukaryota</taxon>
        <taxon>Fungi</taxon>
        <taxon>Fungi incertae sedis</taxon>
        <taxon>Olpidiomycota</taxon>
        <taxon>Olpidiomycotina</taxon>
        <taxon>Olpidiomycetes</taxon>
        <taxon>Olpidiales</taxon>
        <taxon>Olpidiaceae</taxon>
        <taxon>Olpidium</taxon>
    </lineage>
</organism>
<feature type="transmembrane region" description="Helical" evidence="9">
    <location>
        <begin position="18"/>
        <end position="36"/>
    </location>
</feature>
<proteinExistence type="inferred from homology"/>
<dbReference type="EMBL" id="JAEFCI010003407">
    <property type="protein sequence ID" value="KAG5461600.1"/>
    <property type="molecule type" value="Genomic_DNA"/>
</dbReference>
<keyword evidence="3 9" id="KW-0813">Transport</keyword>
<comment type="subcellular location">
    <subcellularLocation>
        <location evidence="1 9">Mitochondrion inner membrane</location>
        <topology evidence="1 9">Multi-pass membrane protein</topology>
    </subcellularLocation>
</comment>
<evidence type="ECO:0000256" key="8">
    <source>
        <dbReference type="ARBA" id="ARBA00023136"/>
    </source>
</evidence>
<protein>
    <recommendedName>
        <fullName evidence="9">Mitochondrial pyruvate carrier</fullName>
    </recommendedName>
</protein>
<keyword evidence="7 9" id="KW-0496">Mitochondrion</keyword>